<feature type="domain" description="UDP-N-acetylglucosamine 2-epimerase" evidence="2">
    <location>
        <begin position="49"/>
        <end position="378"/>
    </location>
</feature>
<dbReference type="AlphaFoldDB" id="A0A1I4QQ84"/>
<dbReference type="PANTHER" id="PTHR43174:SF1">
    <property type="entry name" value="UDP-N-ACETYLGLUCOSAMINE 2-EPIMERASE"/>
    <property type="match status" value="1"/>
</dbReference>
<evidence type="ECO:0000313" key="3">
    <source>
        <dbReference type="EMBL" id="SFM42179.1"/>
    </source>
</evidence>
<dbReference type="SUPFAM" id="SSF53756">
    <property type="entry name" value="UDP-Glycosyltransferase/glycogen phosphorylase"/>
    <property type="match status" value="1"/>
</dbReference>
<dbReference type="Proteomes" id="UP000198519">
    <property type="component" value="Unassembled WGS sequence"/>
</dbReference>
<evidence type="ECO:0000313" key="4">
    <source>
        <dbReference type="Proteomes" id="UP000198519"/>
    </source>
</evidence>
<name>A0A1I4QQ84_9GAMM</name>
<gene>
    <name evidence="3" type="ORF">SAMN04487963_2515</name>
</gene>
<dbReference type="Gene3D" id="3.40.50.2000">
    <property type="entry name" value="Glycogen Phosphorylase B"/>
    <property type="match status" value="2"/>
</dbReference>
<dbReference type="InterPro" id="IPR029767">
    <property type="entry name" value="WecB-like"/>
</dbReference>
<accession>A0A1I4QQ84</accession>
<dbReference type="STRING" id="488535.SAMN04487963_2515"/>
<dbReference type="Pfam" id="PF02350">
    <property type="entry name" value="Epimerase_2"/>
    <property type="match status" value="1"/>
</dbReference>
<reference evidence="4" key="1">
    <citation type="submission" date="2016-10" db="EMBL/GenBank/DDBJ databases">
        <authorList>
            <person name="Varghese N."/>
            <person name="Submissions S."/>
        </authorList>
    </citation>
    <scope>NUCLEOTIDE SEQUENCE [LARGE SCALE GENOMIC DNA]</scope>
    <source>
        <strain evidence="4">CGMCC 1.7061</strain>
    </source>
</reference>
<keyword evidence="1" id="KW-0413">Isomerase</keyword>
<sequence>MGDCALGNGKKKGCLIFGAHFYQLGFVLKIFTIVGARPQFIKASVVSRAIKKSECIDEVVLHTGQHFDQNMSDVFFEQLNIPRPDVRLDVNGGSHGEMTGRMLIEIERAIKDYAPDRVLVYGDTNSTLAGALAAAKLHVPVAHVEAGLRSFNMNMPEEINRILTDQLSDLLCCPTDAAVQNLNNEGFDSKPAKVLKVGDVMQDSALLFSKFALPPQGLGGQSNYVLATLHRAENTDDIGRLSSIVQALNAIHKNVAEVILPLHPRTRAAISDQGLDLDVKIIDPVGYFEMLWLLRNCGLVLTDSGGVQKEAFFFGKPCVTMRDETEWVELIEVGANVLVGADRDAIIEHVQLNIGRIVKDELSLYGGGKASGEIVRHLQG</sequence>
<dbReference type="InterPro" id="IPR003331">
    <property type="entry name" value="UDP_GlcNAc_Epimerase_2_dom"/>
</dbReference>
<dbReference type="NCBIfam" id="TIGR00236">
    <property type="entry name" value="wecB"/>
    <property type="match status" value="1"/>
</dbReference>
<keyword evidence="4" id="KW-1185">Reference proteome</keyword>
<dbReference type="CDD" id="cd03786">
    <property type="entry name" value="GTB_UDP-GlcNAc_2-Epimerase"/>
    <property type="match status" value="1"/>
</dbReference>
<comment type="similarity">
    <text evidence="1">Belongs to the UDP-N-acetylglucosamine 2-epimerase family.</text>
</comment>
<dbReference type="PANTHER" id="PTHR43174">
    <property type="entry name" value="UDP-N-ACETYLGLUCOSAMINE 2-EPIMERASE"/>
    <property type="match status" value="1"/>
</dbReference>
<dbReference type="GO" id="GO:0016853">
    <property type="term" value="F:isomerase activity"/>
    <property type="evidence" value="ECO:0007669"/>
    <property type="project" value="UniProtKB-KW"/>
</dbReference>
<protein>
    <submittedName>
        <fullName evidence="3">UDP-GlcNAc3NAcA epimerase</fullName>
    </submittedName>
</protein>
<dbReference type="EMBL" id="FOUE01000003">
    <property type="protein sequence ID" value="SFM42179.1"/>
    <property type="molecule type" value="Genomic_DNA"/>
</dbReference>
<proteinExistence type="inferred from homology"/>
<organism evidence="3 4">
    <name type="scientific">Marinobacter zhejiangensis</name>
    <dbReference type="NCBI Taxonomy" id="488535"/>
    <lineage>
        <taxon>Bacteria</taxon>
        <taxon>Pseudomonadati</taxon>
        <taxon>Pseudomonadota</taxon>
        <taxon>Gammaproteobacteria</taxon>
        <taxon>Pseudomonadales</taxon>
        <taxon>Marinobacteraceae</taxon>
        <taxon>Marinobacter</taxon>
    </lineage>
</organism>
<evidence type="ECO:0000259" key="2">
    <source>
        <dbReference type="Pfam" id="PF02350"/>
    </source>
</evidence>
<evidence type="ECO:0000256" key="1">
    <source>
        <dbReference type="RuleBase" id="RU003513"/>
    </source>
</evidence>